<organism evidence="2 3">
    <name type="scientific">Oryza sativa subsp. indica</name>
    <name type="common">Rice</name>
    <dbReference type="NCBI Taxonomy" id="39946"/>
    <lineage>
        <taxon>Eukaryota</taxon>
        <taxon>Viridiplantae</taxon>
        <taxon>Streptophyta</taxon>
        <taxon>Embryophyta</taxon>
        <taxon>Tracheophyta</taxon>
        <taxon>Spermatophyta</taxon>
        <taxon>Magnoliopsida</taxon>
        <taxon>Liliopsida</taxon>
        <taxon>Poales</taxon>
        <taxon>Poaceae</taxon>
        <taxon>BOP clade</taxon>
        <taxon>Oryzoideae</taxon>
        <taxon>Oryzeae</taxon>
        <taxon>Oryzinae</taxon>
        <taxon>Oryza</taxon>
        <taxon>Oryza sativa</taxon>
    </lineage>
</organism>
<dbReference type="AlphaFoldDB" id="B8A950"/>
<dbReference type="HOGENOM" id="CLU_1974179_0_0_1"/>
<reference evidence="2 3" key="1">
    <citation type="journal article" date="2005" name="PLoS Biol.">
        <title>The genomes of Oryza sativa: a history of duplications.</title>
        <authorList>
            <person name="Yu J."/>
            <person name="Wang J."/>
            <person name="Lin W."/>
            <person name="Li S."/>
            <person name="Li H."/>
            <person name="Zhou J."/>
            <person name="Ni P."/>
            <person name="Dong W."/>
            <person name="Hu S."/>
            <person name="Zeng C."/>
            <person name="Zhang J."/>
            <person name="Zhang Y."/>
            <person name="Li R."/>
            <person name="Xu Z."/>
            <person name="Li S."/>
            <person name="Li X."/>
            <person name="Zheng H."/>
            <person name="Cong L."/>
            <person name="Lin L."/>
            <person name="Yin J."/>
            <person name="Geng J."/>
            <person name="Li G."/>
            <person name="Shi J."/>
            <person name="Liu J."/>
            <person name="Lv H."/>
            <person name="Li J."/>
            <person name="Wang J."/>
            <person name="Deng Y."/>
            <person name="Ran L."/>
            <person name="Shi X."/>
            <person name="Wang X."/>
            <person name="Wu Q."/>
            <person name="Li C."/>
            <person name="Ren X."/>
            <person name="Wang J."/>
            <person name="Wang X."/>
            <person name="Li D."/>
            <person name="Liu D."/>
            <person name="Zhang X."/>
            <person name="Ji Z."/>
            <person name="Zhao W."/>
            <person name="Sun Y."/>
            <person name="Zhang Z."/>
            <person name="Bao J."/>
            <person name="Han Y."/>
            <person name="Dong L."/>
            <person name="Ji J."/>
            <person name="Chen P."/>
            <person name="Wu S."/>
            <person name="Liu J."/>
            <person name="Xiao Y."/>
            <person name="Bu D."/>
            <person name="Tan J."/>
            <person name="Yang L."/>
            <person name="Ye C."/>
            <person name="Zhang J."/>
            <person name="Xu J."/>
            <person name="Zhou Y."/>
            <person name="Yu Y."/>
            <person name="Zhang B."/>
            <person name="Zhuang S."/>
            <person name="Wei H."/>
            <person name="Liu B."/>
            <person name="Lei M."/>
            <person name="Yu H."/>
            <person name="Li Y."/>
            <person name="Xu H."/>
            <person name="Wei S."/>
            <person name="He X."/>
            <person name="Fang L."/>
            <person name="Zhang Z."/>
            <person name="Zhang Y."/>
            <person name="Huang X."/>
            <person name="Su Z."/>
            <person name="Tong W."/>
            <person name="Li J."/>
            <person name="Tong Z."/>
            <person name="Li S."/>
            <person name="Ye J."/>
            <person name="Wang L."/>
            <person name="Fang L."/>
            <person name="Lei T."/>
            <person name="Chen C."/>
            <person name="Chen H."/>
            <person name="Xu Z."/>
            <person name="Li H."/>
            <person name="Huang H."/>
            <person name="Zhang F."/>
            <person name="Xu H."/>
            <person name="Li N."/>
            <person name="Zhao C."/>
            <person name="Li S."/>
            <person name="Dong L."/>
            <person name="Huang Y."/>
            <person name="Li L."/>
            <person name="Xi Y."/>
            <person name="Qi Q."/>
            <person name="Li W."/>
            <person name="Zhang B."/>
            <person name="Hu W."/>
            <person name="Zhang Y."/>
            <person name="Tian X."/>
            <person name="Jiao Y."/>
            <person name="Liang X."/>
            <person name="Jin J."/>
            <person name="Gao L."/>
            <person name="Zheng W."/>
            <person name="Hao B."/>
            <person name="Liu S."/>
            <person name="Wang W."/>
            <person name="Yuan L."/>
            <person name="Cao M."/>
            <person name="McDermott J."/>
            <person name="Samudrala R."/>
            <person name="Wang J."/>
            <person name="Wong G.K."/>
            <person name="Yang H."/>
        </authorList>
    </citation>
    <scope>NUCLEOTIDE SEQUENCE [LARGE SCALE GENOMIC DNA]</scope>
    <source>
        <strain evidence="3">cv. 93-11</strain>
    </source>
</reference>
<gene>
    <name evidence="2" type="ORF">OsI_05180</name>
</gene>
<name>B8A950_ORYSI</name>
<dbReference type="EMBL" id="CM000126">
    <property type="protein sequence ID" value="EEC72149.1"/>
    <property type="molecule type" value="Genomic_DNA"/>
</dbReference>
<dbReference type="Gramene" id="BGIOSGA000120-TA">
    <property type="protein sequence ID" value="BGIOSGA000120-PA"/>
    <property type="gene ID" value="BGIOSGA000120"/>
</dbReference>
<keyword evidence="1" id="KW-0732">Signal</keyword>
<evidence type="ECO:0000256" key="1">
    <source>
        <dbReference type="SAM" id="SignalP"/>
    </source>
</evidence>
<evidence type="ECO:0000313" key="2">
    <source>
        <dbReference type="EMBL" id="EEC72149.1"/>
    </source>
</evidence>
<keyword evidence="3" id="KW-1185">Reference proteome</keyword>
<feature type="chain" id="PRO_5002867589" evidence="1">
    <location>
        <begin position="22"/>
        <end position="127"/>
    </location>
</feature>
<proteinExistence type="predicted"/>
<evidence type="ECO:0000313" key="3">
    <source>
        <dbReference type="Proteomes" id="UP000007015"/>
    </source>
</evidence>
<protein>
    <submittedName>
        <fullName evidence="2">Uncharacterized protein</fullName>
    </submittedName>
</protein>
<accession>B8A950</accession>
<feature type="signal peptide" evidence="1">
    <location>
        <begin position="1"/>
        <end position="21"/>
    </location>
</feature>
<dbReference type="Proteomes" id="UP000007015">
    <property type="component" value="Chromosome 1"/>
</dbReference>
<sequence length="127" mass="13965">MARRQGVASMLTIALIIGAFASAPTSTDQILSMFLANSNSLFCLQCPEHVLLRFVGLIGSLRLSGNRFIWTVNFKSNGSQKPDGIGSLQCPQVGAQLTSSRSLRFSGRRRRPELATPRVKVIFTLRR</sequence>